<evidence type="ECO:0000259" key="5">
    <source>
        <dbReference type="Pfam" id="PF08281"/>
    </source>
</evidence>
<dbReference type="InterPro" id="IPR014284">
    <property type="entry name" value="RNA_pol_sigma-70_dom"/>
</dbReference>
<evidence type="ECO:0000256" key="1">
    <source>
        <dbReference type="ARBA" id="ARBA00010641"/>
    </source>
</evidence>
<sequence>MEPIEKWNRFMAGDDKAYASLYEEYVQDLYQYGLCFTLDTELVKDCIQDLFVYLYANRSHLEVSCQVKTYLLVSLKHNICRSLLRSQKYDSIEEEIPFLAEMSVEDQFIEDESLHNETHQVQKMLSVLTPRQKEIMYYRFVQELPMEDICRLMDLNYQSAQNLIQRSLKKIREACGDLFLFLCFVCLEKFFIDF</sequence>
<dbReference type="PANTHER" id="PTHR43133:SF46">
    <property type="entry name" value="RNA POLYMERASE SIGMA-70 FACTOR ECF SUBFAMILY"/>
    <property type="match status" value="1"/>
</dbReference>
<dbReference type="PANTHER" id="PTHR43133">
    <property type="entry name" value="RNA POLYMERASE ECF-TYPE SIGMA FACTO"/>
    <property type="match status" value="1"/>
</dbReference>
<evidence type="ECO:0000313" key="7">
    <source>
        <dbReference type="Proteomes" id="UP001165444"/>
    </source>
</evidence>
<dbReference type="InterPro" id="IPR013325">
    <property type="entry name" value="RNA_pol_sigma_r2"/>
</dbReference>
<keyword evidence="2" id="KW-0805">Transcription regulation</keyword>
<feature type="domain" description="RNA polymerase sigma factor 70 region 4 type 2" evidence="5">
    <location>
        <begin position="120"/>
        <end position="171"/>
    </location>
</feature>
<dbReference type="SUPFAM" id="SSF88659">
    <property type="entry name" value="Sigma3 and sigma4 domains of RNA polymerase sigma factors"/>
    <property type="match status" value="1"/>
</dbReference>
<dbReference type="Gene3D" id="1.10.1740.10">
    <property type="match status" value="1"/>
</dbReference>
<reference evidence="6 7" key="1">
    <citation type="submission" date="2022-03" db="EMBL/GenBank/DDBJ databases">
        <title>Parabacteroides sp. nov. isolated from swine feces.</title>
        <authorList>
            <person name="Bak J.E."/>
        </authorList>
    </citation>
    <scope>NUCLEOTIDE SEQUENCE [LARGE SCALE GENOMIC DNA]</scope>
    <source>
        <strain evidence="6 7">AGMB00274</strain>
    </source>
</reference>
<accession>A0ABT0C4H4</accession>
<name>A0ABT0C4H4_9BACT</name>
<dbReference type="RefSeq" id="WP_243326330.1">
    <property type="nucleotide sequence ID" value="NZ_JAKZMM010000047.1"/>
</dbReference>
<proteinExistence type="inferred from homology"/>
<evidence type="ECO:0000313" key="6">
    <source>
        <dbReference type="EMBL" id="MCJ2381908.1"/>
    </source>
</evidence>
<dbReference type="InterPro" id="IPR039425">
    <property type="entry name" value="RNA_pol_sigma-70-like"/>
</dbReference>
<comment type="caution">
    <text evidence="6">The sequence shown here is derived from an EMBL/GenBank/DDBJ whole genome shotgun (WGS) entry which is preliminary data.</text>
</comment>
<evidence type="ECO:0000256" key="4">
    <source>
        <dbReference type="ARBA" id="ARBA00023163"/>
    </source>
</evidence>
<dbReference type="InterPro" id="IPR013249">
    <property type="entry name" value="RNA_pol_sigma70_r4_t2"/>
</dbReference>
<dbReference type="InterPro" id="IPR013324">
    <property type="entry name" value="RNA_pol_sigma_r3/r4-like"/>
</dbReference>
<dbReference type="Proteomes" id="UP001165444">
    <property type="component" value="Unassembled WGS sequence"/>
</dbReference>
<gene>
    <name evidence="6" type="ORF">MUN53_15055</name>
</gene>
<evidence type="ECO:0000256" key="2">
    <source>
        <dbReference type="ARBA" id="ARBA00023015"/>
    </source>
</evidence>
<keyword evidence="4" id="KW-0804">Transcription</keyword>
<dbReference type="EMBL" id="JAKZMM010000047">
    <property type="protein sequence ID" value="MCJ2381908.1"/>
    <property type="molecule type" value="Genomic_DNA"/>
</dbReference>
<protein>
    <submittedName>
        <fullName evidence="6">Sigma-70 family RNA polymerase sigma factor</fullName>
    </submittedName>
</protein>
<keyword evidence="7" id="KW-1185">Reference proteome</keyword>
<keyword evidence="3" id="KW-0731">Sigma factor</keyword>
<organism evidence="6 7">
    <name type="scientific">Parabacteroides faecalis</name>
    <dbReference type="NCBI Taxonomy" id="2924040"/>
    <lineage>
        <taxon>Bacteria</taxon>
        <taxon>Pseudomonadati</taxon>
        <taxon>Bacteroidota</taxon>
        <taxon>Bacteroidia</taxon>
        <taxon>Bacteroidales</taxon>
        <taxon>Tannerellaceae</taxon>
        <taxon>Parabacteroides</taxon>
    </lineage>
</organism>
<dbReference type="Pfam" id="PF08281">
    <property type="entry name" value="Sigma70_r4_2"/>
    <property type="match status" value="1"/>
</dbReference>
<evidence type="ECO:0000256" key="3">
    <source>
        <dbReference type="ARBA" id="ARBA00023082"/>
    </source>
</evidence>
<dbReference type="Gene3D" id="1.10.10.10">
    <property type="entry name" value="Winged helix-like DNA-binding domain superfamily/Winged helix DNA-binding domain"/>
    <property type="match status" value="1"/>
</dbReference>
<comment type="similarity">
    <text evidence="1">Belongs to the sigma-70 factor family. ECF subfamily.</text>
</comment>
<dbReference type="SUPFAM" id="SSF88946">
    <property type="entry name" value="Sigma2 domain of RNA polymerase sigma factors"/>
    <property type="match status" value="1"/>
</dbReference>
<dbReference type="InterPro" id="IPR036388">
    <property type="entry name" value="WH-like_DNA-bd_sf"/>
</dbReference>
<dbReference type="NCBIfam" id="TIGR02937">
    <property type="entry name" value="sigma70-ECF"/>
    <property type="match status" value="1"/>
</dbReference>
<dbReference type="CDD" id="cd06171">
    <property type="entry name" value="Sigma70_r4"/>
    <property type="match status" value="1"/>
</dbReference>